<dbReference type="Proteomes" id="UP000232875">
    <property type="component" value="Unassembled WGS sequence"/>
</dbReference>
<accession>A0A2N1J8I1</accession>
<feature type="region of interest" description="Disordered" evidence="1">
    <location>
        <begin position="563"/>
        <end position="590"/>
    </location>
</feature>
<keyword evidence="3" id="KW-1185">Reference proteome</keyword>
<evidence type="ECO:0000313" key="3">
    <source>
        <dbReference type="Proteomes" id="UP000232875"/>
    </source>
</evidence>
<dbReference type="GO" id="GO:0000724">
    <property type="term" value="P:double-strand break repair via homologous recombination"/>
    <property type="evidence" value="ECO:0007669"/>
    <property type="project" value="TreeGrafter"/>
</dbReference>
<dbReference type="InterPro" id="IPR040227">
    <property type="entry name" value="Nibrin-rel"/>
</dbReference>
<name>A0A2N1J8I1_9BASI</name>
<dbReference type="GO" id="GO:0007095">
    <property type="term" value="P:mitotic G2 DNA damage checkpoint signaling"/>
    <property type="evidence" value="ECO:0007669"/>
    <property type="project" value="InterPro"/>
</dbReference>
<gene>
    <name evidence="2" type="ORF">MVES_003255</name>
</gene>
<dbReference type="GO" id="GO:0003684">
    <property type="term" value="F:damaged DNA binding"/>
    <property type="evidence" value="ECO:0007669"/>
    <property type="project" value="TreeGrafter"/>
</dbReference>
<feature type="region of interest" description="Disordered" evidence="1">
    <location>
        <begin position="446"/>
        <end position="466"/>
    </location>
</feature>
<organism evidence="2 3">
    <name type="scientific">Malassezia vespertilionis</name>
    <dbReference type="NCBI Taxonomy" id="2020962"/>
    <lineage>
        <taxon>Eukaryota</taxon>
        <taxon>Fungi</taxon>
        <taxon>Dikarya</taxon>
        <taxon>Basidiomycota</taxon>
        <taxon>Ustilaginomycotina</taxon>
        <taxon>Malasseziomycetes</taxon>
        <taxon>Malasseziales</taxon>
        <taxon>Malasseziaceae</taxon>
        <taxon>Malassezia</taxon>
    </lineage>
</organism>
<dbReference type="EMBL" id="KZ454993">
    <property type="protein sequence ID" value="PKI82870.1"/>
    <property type="molecule type" value="Genomic_DNA"/>
</dbReference>
<dbReference type="STRING" id="2020962.A0A2N1J8I1"/>
<evidence type="ECO:0000256" key="1">
    <source>
        <dbReference type="SAM" id="MobiDB-lite"/>
    </source>
</evidence>
<dbReference type="GO" id="GO:0030870">
    <property type="term" value="C:Mre11 complex"/>
    <property type="evidence" value="ECO:0007669"/>
    <property type="project" value="InterPro"/>
</dbReference>
<evidence type="ECO:0000313" key="2">
    <source>
        <dbReference type="EMBL" id="PKI82870.1"/>
    </source>
</evidence>
<dbReference type="PANTHER" id="PTHR12162">
    <property type="entry name" value="NIBRIN-RELATED"/>
    <property type="match status" value="1"/>
</dbReference>
<proteinExistence type="predicted"/>
<protein>
    <submittedName>
        <fullName evidence="2">Uncharacterized protein</fullName>
    </submittedName>
</protein>
<dbReference type="OrthoDB" id="552194at2759"/>
<sequence length="679" mass="73755">MWLVRAWFDGEEAQPTARILHTGRSYTLGRKEGATDLCIPIFRISRMAGVLTIGAMPQDRVQDTTFQPSISWTMHSGSKSGAVVESYRGRNRIEQRVRVETPLPLKSGARIRLFADTYAEVEWVQLALGYLRSPSLLSSSAQEQAALFGIHLVSAKHGLDAGCTHLCIPHVRPTKTQLLALVRGLPLVTAAFLDAIYACASMRVWSMPSVSLFLPPPDPQLPSAEQIPAALLAPSGRRAALFRGTALVLIVEREERRDTDLAELAAAAEAHVSIHAMQSSPLDRQGMMLMLTAVRARADVHWDGMRAPVLRRGVYMLCDAGLAPATVELAAAASEKLHIPILAQGPSLISECILEGKTVFEKDPGVEEDTTVLVEATQTQTRRPLPRTQRITVDTLLETRAEQEAFPPTQPGGDSFSLALDAEQEVSWQDDLWDEAESVAISHEGHVEHGQLDTNTAHPTSKDAPSAMGMPFVPAHSTPVHTPPTRQAIAEASPAPAFSNPSPTAVHTTIAPSARKPLVRHAGSRHRVDLMDEILGVSQSSALPSSAKYRCMLDAQDSMACTATESPTTPVPPMHDMPHEPAQHTTPTPPVPFPQAAEQDAPPASMEWTRLARPAFFQVRFVPLLRARPTPHAPSDTPNFKKFRTAHRTAPKMIPISLHPAFSSAQPVPGQASDDNMNT</sequence>
<dbReference type="AlphaFoldDB" id="A0A2N1J8I1"/>
<reference evidence="2 3" key="1">
    <citation type="submission" date="2017-10" db="EMBL/GenBank/DDBJ databases">
        <title>A novel species of cold-tolerant Malassezia isolated from bats.</title>
        <authorList>
            <person name="Lorch J.M."/>
            <person name="Palmer J.M."/>
            <person name="Vanderwolf K.J."/>
            <person name="Schmidt K.Z."/>
            <person name="Verant M.L."/>
            <person name="Weller T.J."/>
            <person name="Blehert D.S."/>
        </authorList>
    </citation>
    <scope>NUCLEOTIDE SEQUENCE [LARGE SCALE GENOMIC DNA]</scope>
    <source>
        <strain evidence="2 3">NWHC:44797-103</strain>
    </source>
</reference>
<dbReference type="PANTHER" id="PTHR12162:SF0">
    <property type="entry name" value="NIBRIN"/>
    <property type="match status" value="1"/>
</dbReference>